<comment type="caution">
    <text evidence="1">The sequence shown here is derived from an EMBL/GenBank/DDBJ whole genome shotgun (WGS) entry which is preliminary data.</text>
</comment>
<name>A0ACC0G4K3_9ERIC</name>
<dbReference type="EMBL" id="CM045769">
    <property type="protein sequence ID" value="KAI7995508.1"/>
    <property type="molecule type" value="Genomic_DNA"/>
</dbReference>
<keyword evidence="2" id="KW-1185">Reference proteome</keyword>
<sequence length="84" mass="9141">MIKQLHSLSPILMKKFESKLPETMPVDLKPSYLVSSSSENGTKMVKAAAVVVVCGRCEGEDGGGHGRGVKGRGDRRRSGEKKRR</sequence>
<proteinExistence type="predicted"/>
<reference evidence="1 2" key="1">
    <citation type="journal article" date="2022" name="Plant J.">
        <title>Chromosome-level genome of Camellia lanceoleosa provides a valuable resource for understanding genome evolution and self-incompatibility.</title>
        <authorList>
            <person name="Gong W."/>
            <person name="Xiao S."/>
            <person name="Wang L."/>
            <person name="Liao Z."/>
            <person name="Chang Y."/>
            <person name="Mo W."/>
            <person name="Hu G."/>
            <person name="Li W."/>
            <person name="Zhao G."/>
            <person name="Zhu H."/>
            <person name="Hu X."/>
            <person name="Ji K."/>
            <person name="Xiang X."/>
            <person name="Song Q."/>
            <person name="Yuan D."/>
            <person name="Jin S."/>
            <person name="Zhang L."/>
        </authorList>
    </citation>
    <scope>NUCLEOTIDE SEQUENCE [LARGE SCALE GENOMIC DNA]</scope>
    <source>
        <strain evidence="1">SQ_2022a</strain>
    </source>
</reference>
<accession>A0ACC0G4K3</accession>
<organism evidence="1 2">
    <name type="scientific">Camellia lanceoleosa</name>
    <dbReference type="NCBI Taxonomy" id="1840588"/>
    <lineage>
        <taxon>Eukaryota</taxon>
        <taxon>Viridiplantae</taxon>
        <taxon>Streptophyta</taxon>
        <taxon>Embryophyta</taxon>
        <taxon>Tracheophyta</taxon>
        <taxon>Spermatophyta</taxon>
        <taxon>Magnoliopsida</taxon>
        <taxon>eudicotyledons</taxon>
        <taxon>Gunneridae</taxon>
        <taxon>Pentapetalae</taxon>
        <taxon>asterids</taxon>
        <taxon>Ericales</taxon>
        <taxon>Theaceae</taxon>
        <taxon>Camellia</taxon>
    </lineage>
</organism>
<protein>
    <submittedName>
        <fullName evidence="1">Uncharacterized protein</fullName>
    </submittedName>
</protein>
<gene>
    <name evidence="1" type="ORF">LOK49_LG11G01084</name>
</gene>
<evidence type="ECO:0000313" key="2">
    <source>
        <dbReference type="Proteomes" id="UP001060215"/>
    </source>
</evidence>
<dbReference type="Proteomes" id="UP001060215">
    <property type="component" value="Chromosome 12"/>
</dbReference>
<evidence type="ECO:0000313" key="1">
    <source>
        <dbReference type="EMBL" id="KAI7995508.1"/>
    </source>
</evidence>